<dbReference type="EMBL" id="JAMPKM010000019">
    <property type="protein sequence ID" value="MEP0820063.1"/>
    <property type="molecule type" value="Genomic_DNA"/>
</dbReference>
<evidence type="ECO:0000313" key="2">
    <source>
        <dbReference type="Proteomes" id="UP001464891"/>
    </source>
</evidence>
<evidence type="ECO:0000313" key="1">
    <source>
        <dbReference type="EMBL" id="MEP0820063.1"/>
    </source>
</evidence>
<dbReference type="Proteomes" id="UP001464891">
    <property type="component" value="Unassembled WGS sequence"/>
</dbReference>
<name>A0ABV0JE47_9CYAN</name>
<comment type="caution">
    <text evidence="1">The sequence shown here is derived from an EMBL/GenBank/DDBJ whole genome shotgun (WGS) entry which is preliminary data.</text>
</comment>
<keyword evidence="2" id="KW-1185">Reference proteome</keyword>
<dbReference type="RefSeq" id="WP_190437134.1">
    <property type="nucleotide sequence ID" value="NZ_JAMPKM010000019.1"/>
</dbReference>
<accession>A0ABV0JE47</accession>
<reference evidence="1 2" key="1">
    <citation type="submission" date="2022-04" db="EMBL/GenBank/DDBJ databases">
        <title>Positive selection, recombination, and allopatry shape intraspecific diversity of widespread and dominant cyanobacteria.</title>
        <authorList>
            <person name="Wei J."/>
            <person name="Shu W."/>
            <person name="Hu C."/>
        </authorList>
    </citation>
    <scope>NUCLEOTIDE SEQUENCE [LARGE SCALE GENOMIC DNA]</scope>
    <source>
        <strain evidence="1 2">GB2-A4</strain>
    </source>
</reference>
<protein>
    <submittedName>
        <fullName evidence="1">Uncharacterized protein</fullName>
    </submittedName>
</protein>
<sequence length="65" mass="7365">MTPEEFREAYLAAQNGLGNDLQTLVSLSKKFSELATKFSELADKIPVNYSKINEIVEDFIDQQEP</sequence>
<organism evidence="1 2">
    <name type="scientific">Trichocoleus desertorum GB2-A4</name>
    <dbReference type="NCBI Taxonomy" id="2933944"/>
    <lineage>
        <taxon>Bacteria</taxon>
        <taxon>Bacillati</taxon>
        <taxon>Cyanobacteriota</taxon>
        <taxon>Cyanophyceae</taxon>
        <taxon>Leptolyngbyales</taxon>
        <taxon>Trichocoleusaceae</taxon>
        <taxon>Trichocoleus</taxon>
    </lineage>
</organism>
<proteinExistence type="predicted"/>
<gene>
    <name evidence="1" type="ORF">NC998_23440</name>
</gene>